<evidence type="ECO:0000256" key="17">
    <source>
        <dbReference type="ARBA" id="ARBA00077930"/>
    </source>
</evidence>
<keyword evidence="10" id="KW-0540">Nuclease</keyword>
<evidence type="ECO:0000256" key="10">
    <source>
        <dbReference type="ARBA" id="ARBA00022722"/>
    </source>
</evidence>
<protein>
    <recommendedName>
        <fullName evidence="7">DIS3-like exonuclease 1</fullName>
        <ecNumber evidence="6">3.1.13.1</ecNumber>
    </recommendedName>
    <alternativeName>
        <fullName evidence="17">Ribosomal RNA-processing protein 44</fullName>
    </alternativeName>
</protein>
<evidence type="ECO:0000256" key="14">
    <source>
        <dbReference type="ARBA" id="ARBA00022842"/>
    </source>
</evidence>
<dbReference type="GO" id="GO:0003723">
    <property type="term" value="F:RNA binding"/>
    <property type="evidence" value="ECO:0007669"/>
    <property type="project" value="UniProtKB-KW"/>
</dbReference>
<dbReference type="EMBL" id="JABAYA010000016">
    <property type="protein sequence ID" value="KAF7730383.1"/>
    <property type="molecule type" value="Genomic_DNA"/>
</dbReference>
<keyword evidence="15" id="KW-0694">RNA-binding</keyword>
<dbReference type="Gene3D" id="2.40.50.690">
    <property type="match status" value="1"/>
</dbReference>
<keyword evidence="13" id="KW-0269">Exonuclease</keyword>
<dbReference type="InterPro" id="IPR050180">
    <property type="entry name" value="RNR_Ribonuclease"/>
</dbReference>
<dbReference type="GO" id="GO:0006364">
    <property type="term" value="P:rRNA processing"/>
    <property type="evidence" value="ECO:0007669"/>
    <property type="project" value="UniProtKB-KW"/>
</dbReference>
<evidence type="ECO:0000256" key="6">
    <source>
        <dbReference type="ARBA" id="ARBA00012163"/>
    </source>
</evidence>
<dbReference type="OrthoDB" id="372421at2759"/>
<evidence type="ECO:0000256" key="5">
    <source>
        <dbReference type="ARBA" id="ARBA00005785"/>
    </source>
</evidence>
<keyword evidence="8" id="KW-0963">Cytoplasm</keyword>
<dbReference type="InterPro" id="IPR022966">
    <property type="entry name" value="RNase_II/R_CS"/>
</dbReference>
<dbReference type="PANTHER" id="PTHR23355">
    <property type="entry name" value="RIBONUCLEASE"/>
    <property type="match status" value="1"/>
</dbReference>
<comment type="similarity">
    <text evidence="5 18">Belongs to the RNR ribonuclease family.</text>
</comment>
<evidence type="ECO:0000256" key="12">
    <source>
        <dbReference type="ARBA" id="ARBA00022835"/>
    </source>
</evidence>
<evidence type="ECO:0000256" key="13">
    <source>
        <dbReference type="ARBA" id="ARBA00022839"/>
    </source>
</evidence>
<dbReference type="SUPFAM" id="SSF50249">
    <property type="entry name" value="Nucleic acid-binding proteins"/>
    <property type="match status" value="2"/>
</dbReference>
<evidence type="ECO:0000256" key="4">
    <source>
        <dbReference type="ARBA" id="ARBA00004496"/>
    </source>
</evidence>
<dbReference type="GO" id="GO:0000956">
    <property type="term" value="P:nuclear-transcribed mRNA catabolic process"/>
    <property type="evidence" value="ECO:0007669"/>
    <property type="project" value="UniProtKB-ARBA"/>
</dbReference>
<evidence type="ECO:0000256" key="8">
    <source>
        <dbReference type="ARBA" id="ARBA00022490"/>
    </source>
</evidence>
<evidence type="ECO:0000256" key="2">
    <source>
        <dbReference type="ARBA" id="ARBA00001946"/>
    </source>
</evidence>
<dbReference type="Gene3D" id="2.40.50.140">
    <property type="entry name" value="Nucleic acid-binding proteins"/>
    <property type="match status" value="1"/>
</dbReference>
<dbReference type="Proteomes" id="UP000605846">
    <property type="component" value="Unassembled WGS sequence"/>
</dbReference>
<dbReference type="Pfam" id="PF17849">
    <property type="entry name" value="OB_Dis3"/>
    <property type="match status" value="1"/>
</dbReference>
<evidence type="ECO:0000256" key="15">
    <source>
        <dbReference type="ARBA" id="ARBA00022884"/>
    </source>
</evidence>
<keyword evidence="16" id="KW-0539">Nucleus</keyword>
<dbReference type="Pfam" id="PF00773">
    <property type="entry name" value="RNB"/>
    <property type="match status" value="1"/>
</dbReference>
<dbReference type="EC" id="3.1.13.1" evidence="6"/>
<feature type="domain" description="RNB" evidence="19">
    <location>
        <begin position="395"/>
        <end position="750"/>
    </location>
</feature>
<dbReference type="GO" id="GO:0008859">
    <property type="term" value="F:exoribonuclease II activity"/>
    <property type="evidence" value="ECO:0007669"/>
    <property type="project" value="UniProtKB-EC"/>
</dbReference>
<dbReference type="GO" id="GO:0016075">
    <property type="term" value="P:rRNA catabolic process"/>
    <property type="evidence" value="ECO:0007669"/>
    <property type="project" value="TreeGrafter"/>
</dbReference>
<evidence type="ECO:0000256" key="16">
    <source>
        <dbReference type="ARBA" id="ARBA00023242"/>
    </source>
</evidence>
<dbReference type="FunFam" id="2.40.50.700:FF:000001">
    <property type="entry name" value="Exosome complex exonuclease exoribonuclease (Rrp44)"/>
    <property type="match status" value="1"/>
</dbReference>
<comment type="caution">
    <text evidence="20">The sequence shown here is derived from an EMBL/GenBank/DDBJ whole genome shotgun (WGS) entry which is preliminary data.</text>
</comment>
<evidence type="ECO:0000256" key="9">
    <source>
        <dbReference type="ARBA" id="ARBA00022552"/>
    </source>
</evidence>
<dbReference type="GO" id="GO:0000177">
    <property type="term" value="C:cytoplasmic exosome (RNase complex)"/>
    <property type="evidence" value="ECO:0007669"/>
    <property type="project" value="TreeGrafter"/>
</dbReference>
<comment type="catalytic activity">
    <reaction evidence="1">
        <text>Exonucleolytic cleavage in the 3'- to 5'-direction to yield nucleoside 5'-phosphates.</text>
        <dbReference type="EC" id="3.1.13.1"/>
    </reaction>
</comment>
<keyword evidence="21" id="KW-1185">Reference proteome</keyword>
<dbReference type="InterPro" id="IPR001900">
    <property type="entry name" value="RNase_II/R"/>
</dbReference>
<dbReference type="PROSITE" id="PS01175">
    <property type="entry name" value="RIBONUCLEASE_II"/>
    <property type="match status" value="1"/>
</dbReference>
<gene>
    <name evidence="20" type="primary">DIS3L</name>
    <name evidence="20" type="ORF">EC973_002189</name>
</gene>
<dbReference type="GO" id="GO:0000176">
    <property type="term" value="C:nuclear exosome (RNase complex)"/>
    <property type="evidence" value="ECO:0007669"/>
    <property type="project" value="UniProtKB-ARBA"/>
</dbReference>
<evidence type="ECO:0000256" key="7">
    <source>
        <dbReference type="ARBA" id="ARBA00016366"/>
    </source>
</evidence>
<sequence length="852" mass="96833">MCILFFSLHFNEASQLQQYDKTRTYRKLRQIIDDSRRSSVIFYNEVFEETKVLRKSGETTAERDWRALCRLAEWYDEHLHQQRRIIMLSETFTTGPSERIRVYTTKQYLDEYWPQHQLLQNLVDVLSDVTIEEHMEWIQMRGKKSLAATPVSGYTEQSKYKSMEELEVGIKSSRYFAGILRCRSDSRDQAYVSSSGQLDKDILIVGNENRNRAVQGDMVVVELLSESRWVAPSNEISYNNMSIDDESQQLQTLKDTQTARPTGRVVGVLNRNWRSYVATIQEEGVEGGSFHLAIPLDPTIPKIRIRHQEVKLIQNQRIVVRIDHWPVSSQYPNGHFVRSLGPIHQLDTEISAILVEHGISVSQASQGFSAASLKEMPIDTLECPWRPDKSELARRKDLRSLTVFSIDPPNCQDIDDALSVRELKNGNIELGVHIADVSYFVKENSLTDLEARARGTTVYLADRRFDMLPSVLSERVCSLRENVDRYAVSVIWSLDKAYNILDTWFGRTIIRSSCEMEYEQAQQLLDGKPVATGLDTALGNRLRSHVQKLAEVLRHMRNNRLAKGALELESTEVKFKIAENNQITDINILFQNIFDHDISEIAIYSMEIHGLVAEAMILANAYVGKRIYDGIKDAAVLRRHPPPNASQFERLIQAAKSRGFMIDFSSNRALAQSLDMIVKGSKDDPEIAKLIKSMATVAMNEAGYISSGHYSVEQYRHYGLALDYYTHFTSPIRRYADVVAHRQLLLCVQDEVMLADNARGSVMTSDAKITEICENLNRKSRESKFAQKTVENSLIESGVISEVRSNGFYVFVPRLGLKGPVFLVDKDGHPTVPLSLVSGQSSEGDLGLPLSF</sequence>
<dbReference type="Pfam" id="PF17216">
    <property type="entry name" value="Rrp44_CSD1"/>
    <property type="match status" value="1"/>
</dbReference>
<accession>A0A8H7BR77</accession>
<dbReference type="InterPro" id="IPR041505">
    <property type="entry name" value="Dis3_CSD2"/>
</dbReference>
<keyword evidence="9" id="KW-0698">rRNA processing</keyword>
<dbReference type="Gene3D" id="2.40.50.700">
    <property type="match status" value="1"/>
</dbReference>
<evidence type="ECO:0000256" key="1">
    <source>
        <dbReference type="ARBA" id="ARBA00001849"/>
    </source>
</evidence>
<organism evidence="20 21">
    <name type="scientific">Apophysomyces ossiformis</name>
    <dbReference type="NCBI Taxonomy" id="679940"/>
    <lineage>
        <taxon>Eukaryota</taxon>
        <taxon>Fungi</taxon>
        <taxon>Fungi incertae sedis</taxon>
        <taxon>Mucoromycota</taxon>
        <taxon>Mucoromycotina</taxon>
        <taxon>Mucoromycetes</taxon>
        <taxon>Mucorales</taxon>
        <taxon>Mucorineae</taxon>
        <taxon>Mucoraceae</taxon>
        <taxon>Apophysomyces</taxon>
    </lineage>
</organism>
<reference evidence="20" key="1">
    <citation type="submission" date="2020-01" db="EMBL/GenBank/DDBJ databases">
        <title>Genome Sequencing of Three Apophysomyces-Like Fungal Strains Confirms a Novel Fungal Genus in the Mucoromycota with divergent Burkholderia-like Endosymbiotic Bacteria.</title>
        <authorList>
            <person name="Stajich J.E."/>
            <person name="Macias A.M."/>
            <person name="Carter-House D."/>
            <person name="Lovett B."/>
            <person name="Kasson L.R."/>
            <person name="Berry K."/>
            <person name="Grigoriev I."/>
            <person name="Chang Y."/>
            <person name="Spatafora J."/>
            <person name="Kasson M.T."/>
        </authorList>
    </citation>
    <scope>NUCLEOTIDE SEQUENCE</scope>
    <source>
        <strain evidence="20">NRRL A-21654</strain>
    </source>
</reference>
<comment type="subcellular location">
    <subcellularLocation>
        <location evidence="4">Cytoplasm</location>
    </subcellularLocation>
    <subcellularLocation>
        <location evidence="3">Nucleus</location>
    </subcellularLocation>
</comment>
<keyword evidence="14" id="KW-0460">Magnesium</keyword>
<dbReference type="AlphaFoldDB" id="A0A8H7BR77"/>
<dbReference type="InterPro" id="IPR012340">
    <property type="entry name" value="NA-bd_OB-fold"/>
</dbReference>
<dbReference type="SMART" id="SM00955">
    <property type="entry name" value="RNB"/>
    <property type="match status" value="1"/>
</dbReference>
<evidence type="ECO:0000313" key="20">
    <source>
        <dbReference type="EMBL" id="KAF7730383.1"/>
    </source>
</evidence>
<comment type="cofactor">
    <cofactor evidence="2">
        <name>Mg(2+)</name>
        <dbReference type="ChEBI" id="CHEBI:18420"/>
    </cofactor>
</comment>
<keyword evidence="11" id="KW-0378">Hydrolase</keyword>
<evidence type="ECO:0000256" key="11">
    <source>
        <dbReference type="ARBA" id="ARBA00022801"/>
    </source>
</evidence>
<dbReference type="InterPro" id="IPR033771">
    <property type="entry name" value="Rrp44_CSD1"/>
</dbReference>
<dbReference type="Gene3D" id="3.40.50.1010">
    <property type="entry name" value="5'-nuclease"/>
    <property type="match status" value="1"/>
</dbReference>
<evidence type="ECO:0000259" key="19">
    <source>
        <dbReference type="SMART" id="SM00955"/>
    </source>
</evidence>
<proteinExistence type="inferred from homology"/>
<keyword evidence="12" id="KW-0271">Exosome</keyword>
<name>A0A8H7BR77_9FUNG</name>
<evidence type="ECO:0000256" key="18">
    <source>
        <dbReference type="RuleBase" id="RU003901"/>
    </source>
</evidence>
<dbReference type="PANTHER" id="PTHR23355:SF30">
    <property type="entry name" value="DIS3-LIKE EXONUCLEASE 1"/>
    <property type="match status" value="1"/>
</dbReference>
<evidence type="ECO:0000313" key="21">
    <source>
        <dbReference type="Proteomes" id="UP000605846"/>
    </source>
</evidence>
<evidence type="ECO:0000256" key="3">
    <source>
        <dbReference type="ARBA" id="ARBA00004123"/>
    </source>
</evidence>